<evidence type="ECO:0000256" key="5">
    <source>
        <dbReference type="ARBA" id="ARBA00049773"/>
    </source>
</evidence>
<comment type="similarity">
    <text evidence="1">Belongs to the ADP-ribosylglycohydrolase family.</text>
</comment>
<evidence type="ECO:0000256" key="3">
    <source>
        <dbReference type="ARBA" id="ARBA00049582"/>
    </source>
</evidence>
<dbReference type="InterPro" id="IPR050792">
    <property type="entry name" value="ADP-ribosylglycohydrolase"/>
</dbReference>
<dbReference type="AlphaFoldDB" id="A0A7S4SPI5"/>
<dbReference type="SUPFAM" id="SSF101478">
    <property type="entry name" value="ADP-ribosylglycohydrolase"/>
    <property type="match status" value="1"/>
</dbReference>
<dbReference type="Pfam" id="PF03747">
    <property type="entry name" value="ADP_ribosyl_GH"/>
    <property type="match status" value="1"/>
</dbReference>
<keyword evidence="8" id="KW-0479">Metal-binding</keyword>
<dbReference type="GO" id="GO:0003875">
    <property type="term" value="F:ADP-ribosylarginine hydrolase activity"/>
    <property type="evidence" value="ECO:0007669"/>
    <property type="project" value="UniProtKB-EC"/>
</dbReference>
<accession>A0A7S4SPI5</accession>
<evidence type="ECO:0000256" key="4">
    <source>
        <dbReference type="ARBA" id="ARBA00049725"/>
    </source>
</evidence>
<feature type="binding site" evidence="8">
    <location>
        <position position="276"/>
    </location>
    <ligand>
        <name>Mg(2+)</name>
        <dbReference type="ChEBI" id="CHEBI:18420"/>
        <label>1</label>
    </ligand>
</feature>
<dbReference type="InterPro" id="IPR036705">
    <property type="entry name" value="Ribosyl_crysJ1_sf"/>
</dbReference>
<feature type="binding site" evidence="8">
    <location>
        <position position="278"/>
    </location>
    <ligand>
        <name>Mg(2+)</name>
        <dbReference type="ChEBI" id="CHEBI:18420"/>
        <label>1</label>
    </ligand>
</feature>
<dbReference type="Gene3D" id="1.10.4080.10">
    <property type="entry name" value="ADP-ribosylation/Crystallin J1"/>
    <property type="match status" value="1"/>
</dbReference>
<comment type="cofactor">
    <cofactor evidence="8">
        <name>Mg(2+)</name>
        <dbReference type="ChEBI" id="CHEBI:18420"/>
    </cofactor>
    <text evidence="8">Binds 2 magnesium ions per subunit.</text>
</comment>
<reference evidence="9" key="1">
    <citation type="submission" date="2021-01" db="EMBL/GenBank/DDBJ databases">
        <authorList>
            <person name="Corre E."/>
            <person name="Pelletier E."/>
            <person name="Niang G."/>
            <person name="Scheremetjew M."/>
            <person name="Finn R."/>
            <person name="Kale V."/>
            <person name="Holt S."/>
            <person name="Cochrane G."/>
            <person name="Meng A."/>
            <person name="Brown T."/>
            <person name="Cohen L."/>
        </authorList>
    </citation>
    <scope>NUCLEOTIDE SEQUENCE</scope>
    <source>
        <strain evidence="9">CCMP3105</strain>
    </source>
</reference>
<keyword evidence="8" id="KW-0460">Magnesium</keyword>
<name>A0A7S4SPI5_9DINO</name>
<evidence type="ECO:0000256" key="2">
    <source>
        <dbReference type="ARBA" id="ARBA00022801"/>
    </source>
</evidence>
<dbReference type="InterPro" id="IPR005502">
    <property type="entry name" value="Ribosyl_crysJ1"/>
</dbReference>
<keyword evidence="2" id="KW-0378">Hydrolase</keyword>
<feature type="binding site" evidence="8">
    <location>
        <position position="23"/>
    </location>
    <ligand>
        <name>Mg(2+)</name>
        <dbReference type="ChEBI" id="CHEBI:18420"/>
        <label>1</label>
    </ligand>
</feature>
<dbReference type="EMBL" id="HBNR01075912">
    <property type="protein sequence ID" value="CAE4652291.1"/>
    <property type="molecule type" value="Transcribed_RNA"/>
</dbReference>
<organism evidence="9">
    <name type="scientific">Alexandrium monilatum</name>
    <dbReference type="NCBI Taxonomy" id="311494"/>
    <lineage>
        <taxon>Eukaryota</taxon>
        <taxon>Sar</taxon>
        <taxon>Alveolata</taxon>
        <taxon>Dinophyceae</taxon>
        <taxon>Gonyaulacales</taxon>
        <taxon>Pyrocystaceae</taxon>
        <taxon>Alexandrium</taxon>
    </lineage>
</organism>
<dbReference type="GO" id="GO:0046872">
    <property type="term" value="F:metal ion binding"/>
    <property type="evidence" value="ECO:0007669"/>
    <property type="project" value="UniProtKB-KW"/>
</dbReference>
<feature type="binding site" evidence="8">
    <location>
        <position position="22"/>
    </location>
    <ligand>
        <name>Mg(2+)</name>
        <dbReference type="ChEBI" id="CHEBI:18420"/>
        <label>1</label>
    </ligand>
</feature>
<evidence type="ECO:0000313" key="9">
    <source>
        <dbReference type="EMBL" id="CAE4652291.1"/>
    </source>
</evidence>
<evidence type="ECO:0000256" key="1">
    <source>
        <dbReference type="ARBA" id="ARBA00010702"/>
    </source>
</evidence>
<feature type="binding site" evidence="8">
    <location>
        <position position="279"/>
    </location>
    <ligand>
        <name>Mg(2+)</name>
        <dbReference type="ChEBI" id="CHEBI:18420"/>
        <label>1</label>
    </ligand>
</feature>
<dbReference type="PANTHER" id="PTHR16222:SF26">
    <property type="entry name" value="ADP-RIBOSYLHYDROLASE ARH1"/>
    <property type="match status" value="1"/>
</dbReference>
<evidence type="ECO:0000256" key="8">
    <source>
        <dbReference type="PIRSR" id="PIRSR605502-1"/>
    </source>
</evidence>
<proteinExistence type="inferred from homology"/>
<evidence type="ECO:0000256" key="6">
    <source>
        <dbReference type="ARBA" id="ARBA00049798"/>
    </source>
</evidence>
<dbReference type="EC" id="3.2.2.19" evidence="4"/>
<gene>
    <name evidence="9" type="ORF">AMON00008_LOCUS53942</name>
</gene>
<protein>
    <recommendedName>
        <fullName evidence="5">ADP-ribosylhydrolase ARH1</fullName>
        <ecNumber evidence="4">3.2.2.19</ecNumber>
    </recommendedName>
    <alternativeName>
        <fullName evidence="6">ADP-ribose-L-arginine cleaving enzyme</fullName>
    </alternativeName>
    <alternativeName>
        <fullName evidence="7">[Protein ADP-ribosylarginine] hydrolase</fullName>
    </alternativeName>
</protein>
<evidence type="ECO:0000256" key="7">
    <source>
        <dbReference type="ARBA" id="ARBA00049810"/>
    </source>
</evidence>
<dbReference type="PANTHER" id="PTHR16222">
    <property type="entry name" value="ADP-RIBOSYLGLYCOHYDROLASE"/>
    <property type="match status" value="1"/>
</dbReference>
<sequence>MERLGGALALVPLRETGWPVSDDTVQHMATLQALIDARPGLPTSPHDHAAMNSLMERMAFHHVESWGDMEGRAPGRRCARGVRGLSQPGARWDTAMPYETSEKPPGCGAAMRAMGIGAVYHGQALRDILVAVAAESACLSHHCFCGCASAVVSAAGCALACEQVPVEEWPEIIVHDLVPRVEKYLLGRPPSRRPAVDEVSRESQRFLQPWRSYMHDPRTRMTLRQISDPEQRDKRYESLGAGWDGISAVFIAFEALRLAQGSWERLVHFGGAHGGDSDSTLAIAGAWFGAAYGLGRTPPSQWRAVEKLQEMCQMAEALEQIRSDLQRAVAAPPASGGKAAPAAEVGGVAYRKPDASYMLSAELPRLAPAGASELRASAGRLFHLRG</sequence>
<comment type="function">
    <text evidence="3">Specifically acts as an arginine mono-ADP-ribosylhydrolase by mediating the removal of mono-ADP-ribose attached to arginine residues on proteins.</text>
</comment>
<feature type="binding site" evidence="8">
    <location>
        <position position="21"/>
    </location>
    <ligand>
        <name>Mg(2+)</name>
        <dbReference type="ChEBI" id="CHEBI:18420"/>
        <label>1</label>
    </ligand>
</feature>